<evidence type="ECO:0000259" key="12">
    <source>
        <dbReference type="PROSITE" id="PS50893"/>
    </source>
</evidence>
<dbReference type="AlphaFoldDB" id="A0A918DR62"/>
<evidence type="ECO:0000256" key="5">
    <source>
        <dbReference type="ARBA" id="ARBA00022692"/>
    </source>
</evidence>
<dbReference type="GO" id="GO:0016887">
    <property type="term" value="F:ATP hydrolysis activity"/>
    <property type="evidence" value="ECO:0007669"/>
    <property type="project" value="InterPro"/>
</dbReference>
<gene>
    <name evidence="14" type="ORF">GCM10012289_60380</name>
</gene>
<dbReference type="PANTHER" id="PTHR24221:SF654">
    <property type="entry name" value="ATP-BINDING CASSETTE SUB-FAMILY B MEMBER 6"/>
    <property type="match status" value="1"/>
</dbReference>
<dbReference type="GO" id="GO:0005524">
    <property type="term" value="F:ATP binding"/>
    <property type="evidence" value="ECO:0007669"/>
    <property type="project" value="UniProtKB-KW"/>
</dbReference>
<keyword evidence="3" id="KW-1003">Cell membrane</keyword>
<feature type="transmembrane region" description="Helical" evidence="11">
    <location>
        <begin position="275"/>
        <end position="292"/>
    </location>
</feature>
<keyword evidence="8 11" id="KW-1133">Transmembrane helix</keyword>
<dbReference type="InterPro" id="IPR011527">
    <property type="entry name" value="ABC1_TM_dom"/>
</dbReference>
<comment type="subcellular location">
    <subcellularLocation>
        <location evidence="1">Cell inner membrane</location>
        <topology evidence="1">Multi-pass membrane protein</topology>
    </subcellularLocation>
</comment>
<dbReference type="InterPro" id="IPR017871">
    <property type="entry name" value="ABC_transporter-like_CS"/>
</dbReference>
<dbReference type="InterPro" id="IPR003439">
    <property type="entry name" value="ABC_transporter-like_ATP-bd"/>
</dbReference>
<comment type="similarity">
    <text evidence="10">Belongs to the ABC transporter superfamily. Siderophore-Fe(3+) uptake transporter (SIUT) (TC 3.A.1.21) family.</text>
</comment>
<dbReference type="RefSeq" id="WP_189127595.1">
    <property type="nucleotide sequence ID" value="NZ_BMNH01000025.1"/>
</dbReference>
<keyword evidence="2" id="KW-0813">Transport</keyword>
<reference evidence="14" key="2">
    <citation type="submission" date="2020-09" db="EMBL/GenBank/DDBJ databases">
        <authorList>
            <person name="Sun Q."/>
            <person name="Zhou Y."/>
        </authorList>
    </citation>
    <scope>NUCLEOTIDE SEQUENCE</scope>
    <source>
        <strain evidence="14">CGMCC 4.7368</strain>
    </source>
</reference>
<dbReference type="SMART" id="SM00382">
    <property type="entry name" value="AAA"/>
    <property type="match status" value="1"/>
</dbReference>
<feature type="transmembrane region" description="Helical" evidence="11">
    <location>
        <begin position="56"/>
        <end position="74"/>
    </location>
</feature>
<dbReference type="PROSITE" id="PS00211">
    <property type="entry name" value="ABC_TRANSPORTER_1"/>
    <property type="match status" value="1"/>
</dbReference>
<dbReference type="GO" id="GO:0140359">
    <property type="term" value="F:ABC-type transporter activity"/>
    <property type="evidence" value="ECO:0007669"/>
    <property type="project" value="InterPro"/>
</dbReference>
<accession>A0A918DR62</accession>
<keyword evidence="9 11" id="KW-0472">Membrane</keyword>
<dbReference type="GO" id="GO:0045454">
    <property type="term" value="P:cell redox homeostasis"/>
    <property type="evidence" value="ECO:0007669"/>
    <property type="project" value="InterPro"/>
</dbReference>
<comment type="caution">
    <text evidence="14">The sequence shown here is derived from an EMBL/GenBank/DDBJ whole genome shotgun (WGS) entry which is preliminary data.</text>
</comment>
<evidence type="ECO:0000256" key="9">
    <source>
        <dbReference type="ARBA" id="ARBA00023136"/>
    </source>
</evidence>
<evidence type="ECO:0000313" key="14">
    <source>
        <dbReference type="EMBL" id="GGO78427.1"/>
    </source>
</evidence>
<feature type="transmembrane region" description="Helical" evidence="11">
    <location>
        <begin position="160"/>
        <end position="179"/>
    </location>
</feature>
<dbReference type="NCBIfam" id="TIGR02868">
    <property type="entry name" value="CydC"/>
    <property type="match status" value="1"/>
</dbReference>
<dbReference type="GO" id="GO:0034775">
    <property type="term" value="P:glutathione transmembrane transport"/>
    <property type="evidence" value="ECO:0007669"/>
    <property type="project" value="InterPro"/>
</dbReference>
<evidence type="ECO:0000256" key="1">
    <source>
        <dbReference type="ARBA" id="ARBA00004429"/>
    </source>
</evidence>
<dbReference type="FunFam" id="3.40.50.300:FF:000221">
    <property type="entry name" value="Multidrug ABC transporter ATP-binding protein"/>
    <property type="match status" value="1"/>
</dbReference>
<evidence type="ECO:0000256" key="2">
    <source>
        <dbReference type="ARBA" id="ARBA00022448"/>
    </source>
</evidence>
<keyword evidence="7" id="KW-0067">ATP-binding</keyword>
<evidence type="ECO:0000256" key="10">
    <source>
        <dbReference type="ARBA" id="ARBA00023455"/>
    </source>
</evidence>
<organism evidence="14 15">
    <name type="scientific">Nonomuraea cavernae</name>
    <dbReference type="NCBI Taxonomy" id="2045107"/>
    <lineage>
        <taxon>Bacteria</taxon>
        <taxon>Bacillati</taxon>
        <taxon>Actinomycetota</taxon>
        <taxon>Actinomycetes</taxon>
        <taxon>Streptosporangiales</taxon>
        <taxon>Streptosporangiaceae</taxon>
        <taxon>Nonomuraea</taxon>
    </lineage>
</organism>
<keyword evidence="4" id="KW-0997">Cell inner membrane</keyword>
<evidence type="ECO:0000256" key="8">
    <source>
        <dbReference type="ARBA" id="ARBA00022989"/>
    </source>
</evidence>
<dbReference type="InterPro" id="IPR014223">
    <property type="entry name" value="ABC_CydC/D"/>
</dbReference>
<keyword evidence="15" id="KW-1185">Reference proteome</keyword>
<dbReference type="PANTHER" id="PTHR24221">
    <property type="entry name" value="ATP-BINDING CASSETTE SUB-FAMILY B"/>
    <property type="match status" value="1"/>
</dbReference>
<protein>
    <submittedName>
        <fullName evidence="14">Thiol reductant ABC exporter subunit CydC</fullName>
    </submittedName>
</protein>
<dbReference type="InterPro" id="IPR003593">
    <property type="entry name" value="AAA+_ATPase"/>
</dbReference>
<dbReference type="Pfam" id="PF00005">
    <property type="entry name" value="ABC_tran"/>
    <property type="match status" value="1"/>
</dbReference>
<evidence type="ECO:0000256" key="4">
    <source>
        <dbReference type="ARBA" id="ARBA00022519"/>
    </source>
</evidence>
<dbReference type="Gene3D" id="1.20.1560.10">
    <property type="entry name" value="ABC transporter type 1, transmembrane domain"/>
    <property type="match status" value="1"/>
</dbReference>
<feature type="domain" description="ABC transmembrane type-1" evidence="13">
    <location>
        <begin position="22"/>
        <end position="265"/>
    </location>
</feature>
<dbReference type="Pfam" id="PF00664">
    <property type="entry name" value="ABC_membrane"/>
    <property type="match status" value="1"/>
</dbReference>
<name>A0A918DR62_9ACTN</name>
<dbReference type="PROSITE" id="PS50929">
    <property type="entry name" value="ABC_TM1F"/>
    <property type="match status" value="1"/>
</dbReference>
<evidence type="ECO:0000256" key="6">
    <source>
        <dbReference type="ARBA" id="ARBA00022741"/>
    </source>
</evidence>
<proteinExistence type="inferred from homology"/>
<feature type="transmembrane region" description="Helical" evidence="11">
    <location>
        <begin position="252"/>
        <end position="269"/>
    </location>
</feature>
<dbReference type="PROSITE" id="PS50893">
    <property type="entry name" value="ABC_TRANSPORTER_2"/>
    <property type="match status" value="1"/>
</dbReference>
<evidence type="ECO:0000256" key="7">
    <source>
        <dbReference type="ARBA" id="ARBA00022840"/>
    </source>
</evidence>
<sequence length="579" mass="62099">MTRTQISLRLLHFGRPLMTPLAVSVTFRVLQMCLGIALYGVGAWGVVHVASGDPSVIVPVAVAMVVMAFAKGLFRYVEQYAGHYVAFKLLAMLRDDFYQRIEPQAPAGVEGTRTGDLLARVMKDIDRIEVFYAHTIAPSLAAVIVPVISLSVLGAGYSPVVALVLAPFLLGVGVVVPWLSHRAAATAATDLRRARGEISQHLTDGVQGVREVLAFGYGTRRLAELEALGSSGTSAISRLGTLISMRRGLNEFLVGAGVITILLTGWAQGLSWQDIAVTVAIGLATFGPVLGVEEFMADLEQAFAGARRIWEITDRPPLVTDPPAPEPRPATASIGFDSVTFAYPGQSPPALSGVSFTVPAGSRYAVVGASGSGKSTLVSLLLRFWEPQSGTVCVGGTPVDRLGLNDLRDLVAVVGQRTFLFNDTVAANLRLARPDATQEQLEAVCRQAALHDTIMEMPEGYDTVVGEMGERLSGGQRQRLAIARALLKDAPILVLDEATSELDVHTEAEIQRQIDDLARGRTLLVIAHRLATVTDADRILVMDRGRLVEQGTHRELLARQGAYARLYARQADDLDRAAG</sequence>
<dbReference type="Gene3D" id="3.40.50.300">
    <property type="entry name" value="P-loop containing nucleotide triphosphate hydrolases"/>
    <property type="match status" value="1"/>
</dbReference>
<feature type="domain" description="ABC transporter" evidence="12">
    <location>
        <begin position="334"/>
        <end position="569"/>
    </location>
</feature>
<evidence type="ECO:0000313" key="15">
    <source>
        <dbReference type="Proteomes" id="UP000646523"/>
    </source>
</evidence>
<dbReference type="Proteomes" id="UP000646523">
    <property type="component" value="Unassembled WGS sequence"/>
</dbReference>
<feature type="transmembrane region" description="Helical" evidence="11">
    <location>
        <begin position="21"/>
        <end position="44"/>
    </location>
</feature>
<reference evidence="14" key="1">
    <citation type="journal article" date="2014" name="Int. J. Syst. Evol. Microbiol.">
        <title>Complete genome sequence of Corynebacterium casei LMG S-19264T (=DSM 44701T), isolated from a smear-ripened cheese.</title>
        <authorList>
            <consortium name="US DOE Joint Genome Institute (JGI-PGF)"/>
            <person name="Walter F."/>
            <person name="Albersmeier A."/>
            <person name="Kalinowski J."/>
            <person name="Ruckert C."/>
        </authorList>
    </citation>
    <scope>NUCLEOTIDE SEQUENCE</scope>
    <source>
        <strain evidence="14">CGMCC 4.7368</strain>
    </source>
</reference>
<keyword evidence="6" id="KW-0547">Nucleotide-binding</keyword>
<dbReference type="EMBL" id="BMNH01000025">
    <property type="protein sequence ID" value="GGO78427.1"/>
    <property type="molecule type" value="Genomic_DNA"/>
</dbReference>
<dbReference type="GO" id="GO:0005886">
    <property type="term" value="C:plasma membrane"/>
    <property type="evidence" value="ECO:0007669"/>
    <property type="project" value="UniProtKB-SubCell"/>
</dbReference>
<dbReference type="InterPro" id="IPR039421">
    <property type="entry name" value="Type_1_exporter"/>
</dbReference>
<dbReference type="InterPro" id="IPR027417">
    <property type="entry name" value="P-loop_NTPase"/>
</dbReference>
<dbReference type="InterPro" id="IPR036640">
    <property type="entry name" value="ABC1_TM_sf"/>
</dbReference>
<evidence type="ECO:0000259" key="13">
    <source>
        <dbReference type="PROSITE" id="PS50929"/>
    </source>
</evidence>
<dbReference type="SUPFAM" id="SSF52540">
    <property type="entry name" value="P-loop containing nucleoside triphosphate hydrolases"/>
    <property type="match status" value="1"/>
</dbReference>
<evidence type="ECO:0000256" key="11">
    <source>
        <dbReference type="SAM" id="Phobius"/>
    </source>
</evidence>
<dbReference type="SUPFAM" id="SSF90123">
    <property type="entry name" value="ABC transporter transmembrane region"/>
    <property type="match status" value="1"/>
</dbReference>
<feature type="transmembrane region" description="Helical" evidence="11">
    <location>
        <begin position="130"/>
        <end position="154"/>
    </location>
</feature>
<evidence type="ECO:0000256" key="3">
    <source>
        <dbReference type="ARBA" id="ARBA00022475"/>
    </source>
</evidence>
<keyword evidence="5 11" id="KW-0812">Transmembrane</keyword>